<proteinExistence type="predicted"/>
<dbReference type="AlphaFoldDB" id="A0AAP5LRU3"/>
<reference evidence="2" key="1">
    <citation type="submission" date="2023-07" db="EMBL/GenBank/DDBJ databases">
        <title>Sorghum-associated microbial communities from plants grown in Nebraska, USA.</title>
        <authorList>
            <person name="Schachtman D."/>
        </authorList>
    </citation>
    <scope>NUCLEOTIDE SEQUENCE</scope>
    <source>
        <strain evidence="2">BE80</strain>
    </source>
</reference>
<evidence type="ECO:0008006" key="4">
    <source>
        <dbReference type="Google" id="ProtNLM"/>
    </source>
</evidence>
<dbReference type="RefSeq" id="WP_310145655.1">
    <property type="nucleotide sequence ID" value="NZ_JAVDTR010000022.1"/>
</dbReference>
<dbReference type="EMBL" id="JAVDTR010000022">
    <property type="protein sequence ID" value="MDR6727025.1"/>
    <property type="molecule type" value="Genomic_DNA"/>
</dbReference>
<protein>
    <recommendedName>
        <fullName evidence="4">VCBS repeat-containing protein</fullName>
    </recommendedName>
</protein>
<keyword evidence="1" id="KW-0732">Signal</keyword>
<evidence type="ECO:0000256" key="1">
    <source>
        <dbReference type="SAM" id="SignalP"/>
    </source>
</evidence>
<name>A0AAP5LRU3_PAEAM</name>
<organism evidence="2 3">
    <name type="scientific">Paenibacillus amylolyticus</name>
    <dbReference type="NCBI Taxonomy" id="1451"/>
    <lineage>
        <taxon>Bacteria</taxon>
        <taxon>Bacillati</taxon>
        <taxon>Bacillota</taxon>
        <taxon>Bacilli</taxon>
        <taxon>Bacillales</taxon>
        <taxon>Paenibacillaceae</taxon>
        <taxon>Paenibacillus</taxon>
    </lineage>
</organism>
<feature type="chain" id="PRO_5042969126" description="VCBS repeat-containing protein" evidence="1">
    <location>
        <begin position="26"/>
        <end position="282"/>
    </location>
</feature>
<comment type="caution">
    <text evidence="2">The sequence shown here is derived from an EMBL/GenBank/DDBJ whole genome shotgun (WGS) entry which is preliminary data.</text>
</comment>
<evidence type="ECO:0000313" key="2">
    <source>
        <dbReference type="EMBL" id="MDR6727025.1"/>
    </source>
</evidence>
<accession>A0AAP5LRU3</accession>
<feature type="signal peptide" evidence="1">
    <location>
        <begin position="1"/>
        <end position="25"/>
    </location>
</feature>
<evidence type="ECO:0000313" key="3">
    <source>
        <dbReference type="Proteomes" id="UP001254832"/>
    </source>
</evidence>
<sequence length="282" mass="31118">MKTTWTGILLMIILAVATISTTSAAKTTNVQQKQLNIDEQSSQTEAVVASDIETTKEHSLHLEASAPSNKEYVSVAPENDAIRLYPMQVEGSGYIYKGLVLEANGKTREFSDWTAEGGSNKPEIHEIDLNGDGQKEIVVMFTQGHGTGIYLGQAYIIHPETLEVMKMQSLEDIVKQHVESNINVTAGQVAIDVSIDGVKGDPIRIEEDTEGLQYYDQLLFGDVIYYGLENGQLVVSVSGAYGFAVYGGELKFAYGYEDGEWKAVNVHYTNEEYEDGYEESFD</sequence>
<dbReference type="Proteomes" id="UP001254832">
    <property type="component" value="Unassembled WGS sequence"/>
</dbReference>
<gene>
    <name evidence="2" type="ORF">J2W91_005550</name>
</gene>